<keyword evidence="3" id="KW-1185">Reference proteome</keyword>
<dbReference type="InterPro" id="IPR002035">
    <property type="entry name" value="VWF_A"/>
</dbReference>
<evidence type="ECO:0000313" key="3">
    <source>
        <dbReference type="Proteomes" id="UP000431401"/>
    </source>
</evidence>
<dbReference type="EMBL" id="WEGI01000001">
    <property type="protein sequence ID" value="MQY24786.1"/>
    <property type="molecule type" value="Genomic_DNA"/>
</dbReference>
<dbReference type="InterPro" id="IPR036465">
    <property type="entry name" value="vWFA_dom_sf"/>
</dbReference>
<protein>
    <recommendedName>
        <fullName evidence="1">VWFA domain-containing protein</fullName>
    </recommendedName>
</protein>
<reference evidence="2 3" key="1">
    <citation type="submission" date="2019-10" db="EMBL/GenBank/DDBJ databases">
        <title>Nocardia macrotermitis sp. nov. and Nocardia aurantia sp. nov., isolated from the gut of fungus growing-termite Macrotermes natalensis.</title>
        <authorList>
            <person name="Benndorf R."/>
            <person name="Schwitalla J."/>
            <person name="Martin K."/>
            <person name="De Beer W."/>
            <person name="Kaster A.-K."/>
            <person name="Vollmers J."/>
            <person name="Poulsen M."/>
            <person name="Beemelmanns C."/>
        </authorList>
    </citation>
    <scope>NUCLEOTIDE SEQUENCE [LARGE SCALE GENOMIC DNA]</scope>
    <source>
        <strain evidence="2 3">RB56</strain>
    </source>
</reference>
<dbReference type="Pfam" id="PF13519">
    <property type="entry name" value="VWA_2"/>
    <property type="match status" value="1"/>
</dbReference>
<accession>A0A7K0DG55</accession>
<dbReference type="SUPFAM" id="SSF53300">
    <property type="entry name" value="vWA-like"/>
    <property type="match status" value="1"/>
</dbReference>
<comment type="caution">
    <text evidence="2">The sequence shown here is derived from an EMBL/GenBank/DDBJ whole genome shotgun (WGS) entry which is preliminary data.</text>
</comment>
<dbReference type="InterPro" id="IPR041176">
    <property type="entry name" value="VWA_3_C"/>
</dbReference>
<sequence>MSTGSEASRTDGGQGISVTIDQNSYLADGADTVDAIVTIEAGADFAAAAPPPERLEIIIIDCSGSMGAGDRFEGARRAAFAAIETITDGTLFTVIAGTAEAQVVYPRRGPLLPADDTTRGAARLELDRLRPYGGTAMGTWVGLARQIAGQHPDALAHAILLSDGKNEHESPEQLATEIGRTQGMLSVDCRGVGDSYIVEELRSIAFGLNGSLDVLRRPAELAAEFAAMMQASMSKAVSDLKLRVWTPAGAVVRFVKQVAPDLNDLSRTEAGAQVGEYLLGAWGGADDRDYHVQIRVDPAPVGREKLAARISVVSGAEVLGQGLVKAVWTADTELSTRINRRVAHYTGQAELAQTIQDGLAARQQGDLSTATAKLQRAVDLAAESGNDNTAKLLRGVVEVDDRTGTVRLRRTIDTFDEKALDARSTKTARVRKAQGE</sequence>
<proteinExistence type="predicted"/>
<organism evidence="2 3">
    <name type="scientific">Nocardia aurantia</name>
    <dbReference type="NCBI Taxonomy" id="2585199"/>
    <lineage>
        <taxon>Bacteria</taxon>
        <taxon>Bacillati</taxon>
        <taxon>Actinomycetota</taxon>
        <taxon>Actinomycetes</taxon>
        <taxon>Mycobacteriales</taxon>
        <taxon>Nocardiaceae</taxon>
        <taxon>Nocardia</taxon>
    </lineage>
</organism>
<dbReference type="CDD" id="cd00198">
    <property type="entry name" value="vWFA"/>
    <property type="match status" value="1"/>
</dbReference>
<dbReference type="Pfam" id="PF18571">
    <property type="entry name" value="VWA_3_C"/>
    <property type="match status" value="1"/>
</dbReference>
<dbReference type="Proteomes" id="UP000431401">
    <property type="component" value="Unassembled WGS sequence"/>
</dbReference>
<name>A0A7K0DG55_9NOCA</name>
<dbReference type="Gene3D" id="1.20.120.1690">
    <property type="match status" value="1"/>
</dbReference>
<evidence type="ECO:0000259" key="1">
    <source>
        <dbReference type="PROSITE" id="PS50234"/>
    </source>
</evidence>
<dbReference type="AlphaFoldDB" id="A0A7K0DG55"/>
<dbReference type="PROSITE" id="PS50234">
    <property type="entry name" value="VWFA"/>
    <property type="match status" value="1"/>
</dbReference>
<dbReference type="SMART" id="SM00327">
    <property type="entry name" value="VWA"/>
    <property type="match status" value="1"/>
</dbReference>
<gene>
    <name evidence="2" type="ORF">NRB56_03390</name>
</gene>
<dbReference type="Gene3D" id="3.40.50.410">
    <property type="entry name" value="von Willebrand factor, type A domain"/>
    <property type="match status" value="1"/>
</dbReference>
<dbReference type="Gene3D" id="2.60.40.3670">
    <property type="match status" value="1"/>
</dbReference>
<evidence type="ECO:0000313" key="2">
    <source>
        <dbReference type="EMBL" id="MQY24786.1"/>
    </source>
</evidence>
<feature type="domain" description="VWFA" evidence="1">
    <location>
        <begin position="57"/>
        <end position="237"/>
    </location>
</feature>